<dbReference type="SUPFAM" id="SSF53335">
    <property type="entry name" value="S-adenosyl-L-methionine-dependent methyltransferases"/>
    <property type="match status" value="1"/>
</dbReference>
<proteinExistence type="predicted"/>
<dbReference type="InterPro" id="IPR029063">
    <property type="entry name" value="SAM-dependent_MTases_sf"/>
</dbReference>
<dbReference type="RefSeq" id="WP_221483376.1">
    <property type="nucleotide sequence ID" value="NZ_JACHMO010000001.1"/>
</dbReference>
<dbReference type="PANTHER" id="PTHR43861">
    <property type="entry name" value="TRANS-ACONITATE 2-METHYLTRANSFERASE-RELATED"/>
    <property type="match status" value="1"/>
</dbReference>
<gene>
    <name evidence="4" type="ORF">F4560_001472</name>
</gene>
<dbReference type="CDD" id="cd02440">
    <property type="entry name" value="AdoMet_MTases"/>
    <property type="match status" value="1"/>
</dbReference>
<dbReference type="InterPro" id="IPR011990">
    <property type="entry name" value="TPR-like_helical_dom_sf"/>
</dbReference>
<evidence type="ECO:0000256" key="1">
    <source>
        <dbReference type="ARBA" id="ARBA00022603"/>
    </source>
</evidence>
<keyword evidence="2 4" id="KW-0808">Transferase</keyword>
<dbReference type="PANTHER" id="PTHR43861:SF1">
    <property type="entry name" value="TRANS-ACONITATE 2-METHYLTRANSFERASE"/>
    <property type="match status" value="1"/>
</dbReference>
<dbReference type="InterPro" id="IPR027417">
    <property type="entry name" value="P-loop_NTPase"/>
</dbReference>
<sequence length="957" mass="105355">MNDAGHPRSTEHPVDNHITGDAAGAVVQTGTITGDVNFHGIPGAGFGPGLVSIVAPTFRLDGTLYGRGDLIRKLVRAARAQLGARVVMHGVGGSGKTTAALAFAARIARVHDDIRVWWLDASAEKTLRAGFREVALEAGGPLDQVIQAWSGKQSAARVLGSALAGSTRPWVIIIDNADDGRLLDPWWQPLVQQKGAVLITTRDGRPATWRNAELHGVGPLDEEEAVALLRHLAPNGGTVAQARELARTLAHLPLTLYLAGRYLDAAKSFPPVPDVDLPQDFDSYRLTFSSDFGTLDELHGLDRALEPRELLTRTWEFTLDLLHELGHPLARPLLRWLSCFAQAPIPYSLVDARVVAQSPLFAGATSRSVLRTLVALEKFGLTENVPFRHAHSSSVTTECLRLHPVIREANRHQPDFRRDLRPYVALAVALLDGFTFHLSHLSAEVPEDMSRWAALSPHCEHVVDSIHQKQDVFPEDWALLATKLTCTVARFAQVTNARVRAESLFNHAMVVRVRLLGEDHPEVLGLRREVAWLHWNSITNTDADRFRQCMDEYELLTDRCREVLGEQDPLTLACRLDLALIKSNDADDPSVADHYRDVVLLGRQVFGKVERTGFSTQVGLVVHLWRRMDRTGTADYTLEEEIVRLIAMVDELDGDESACADLGLPADLLRDQFTGMLESCKTWNECVSAAQSATARSADEIRSTGARGPDYVPVVRHGEFRDSRLVQVYDAQCPWSVDDDFFLSVVNETPGARVLDLGCGTGRLALGLAAAGHLVTGVDPAAASLEAARNKAGSERVTWVDGSTDCLPDAAFDVAVMTSHVVQFFVTDEEWACALADLRRALVPGGCLVFDTRDPRARRWERWNPVESRDRVTLADGVEVVIWTEVTAVEDGVVTFVHHYTFSDGDERRSEATLRFRGEDEVRSTLADAGFTVEHIYGGWRREPIGAPDGELLVIAR</sequence>
<dbReference type="AlphaFoldDB" id="A0A7W9LZ96"/>
<name>A0A7W9LZ96_9PSEU</name>
<evidence type="ECO:0000313" key="4">
    <source>
        <dbReference type="EMBL" id="MBB5801704.1"/>
    </source>
</evidence>
<evidence type="ECO:0000313" key="5">
    <source>
        <dbReference type="Proteomes" id="UP000552097"/>
    </source>
</evidence>
<dbReference type="Pfam" id="PF13649">
    <property type="entry name" value="Methyltransf_25"/>
    <property type="match status" value="1"/>
</dbReference>
<protein>
    <submittedName>
        <fullName evidence="4">SAM-dependent methyltransferase</fullName>
    </submittedName>
</protein>
<keyword evidence="5" id="KW-1185">Reference proteome</keyword>
<dbReference type="SUPFAM" id="SSF52540">
    <property type="entry name" value="P-loop containing nucleoside triphosphate hydrolases"/>
    <property type="match status" value="1"/>
</dbReference>
<dbReference type="Gene3D" id="3.40.50.300">
    <property type="entry name" value="P-loop containing nucleotide triphosphate hydrolases"/>
    <property type="match status" value="1"/>
</dbReference>
<comment type="caution">
    <text evidence="4">The sequence shown here is derived from an EMBL/GenBank/DDBJ whole genome shotgun (WGS) entry which is preliminary data.</text>
</comment>
<dbReference type="GO" id="GO:0032259">
    <property type="term" value="P:methylation"/>
    <property type="evidence" value="ECO:0007669"/>
    <property type="project" value="UniProtKB-KW"/>
</dbReference>
<organism evidence="4 5">
    <name type="scientific">Saccharothrix ecbatanensis</name>
    <dbReference type="NCBI Taxonomy" id="1105145"/>
    <lineage>
        <taxon>Bacteria</taxon>
        <taxon>Bacillati</taxon>
        <taxon>Actinomycetota</taxon>
        <taxon>Actinomycetes</taxon>
        <taxon>Pseudonocardiales</taxon>
        <taxon>Pseudonocardiaceae</taxon>
        <taxon>Saccharothrix</taxon>
    </lineage>
</organism>
<evidence type="ECO:0000256" key="2">
    <source>
        <dbReference type="ARBA" id="ARBA00022679"/>
    </source>
</evidence>
<keyword evidence="1 4" id="KW-0489">Methyltransferase</keyword>
<dbReference type="GO" id="GO:0008168">
    <property type="term" value="F:methyltransferase activity"/>
    <property type="evidence" value="ECO:0007669"/>
    <property type="project" value="UniProtKB-KW"/>
</dbReference>
<evidence type="ECO:0000259" key="3">
    <source>
        <dbReference type="Pfam" id="PF13649"/>
    </source>
</evidence>
<dbReference type="Proteomes" id="UP000552097">
    <property type="component" value="Unassembled WGS sequence"/>
</dbReference>
<dbReference type="InterPro" id="IPR041698">
    <property type="entry name" value="Methyltransf_25"/>
</dbReference>
<feature type="domain" description="Methyltransferase" evidence="3">
    <location>
        <begin position="754"/>
        <end position="846"/>
    </location>
</feature>
<dbReference type="Gene3D" id="3.40.50.150">
    <property type="entry name" value="Vaccinia Virus protein VP39"/>
    <property type="match status" value="1"/>
</dbReference>
<reference evidence="4 5" key="1">
    <citation type="submission" date="2020-08" db="EMBL/GenBank/DDBJ databases">
        <title>Sequencing the genomes of 1000 actinobacteria strains.</title>
        <authorList>
            <person name="Klenk H.-P."/>
        </authorList>
    </citation>
    <scope>NUCLEOTIDE SEQUENCE [LARGE SCALE GENOMIC DNA]</scope>
    <source>
        <strain evidence="4 5">DSM 45486</strain>
    </source>
</reference>
<accession>A0A7W9LZ96</accession>
<dbReference type="EMBL" id="JACHMO010000001">
    <property type="protein sequence ID" value="MBB5801704.1"/>
    <property type="molecule type" value="Genomic_DNA"/>
</dbReference>
<dbReference type="Gene3D" id="1.25.40.10">
    <property type="entry name" value="Tetratricopeptide repeat domain"/>
    <property type="match status" value="1"/>
</dbReference>